<dbReference type="GO" id="GO:0003676">
    <property type="term" value="F:nucleic acid binding"/>
    <property type="evidence" value="ECO:0007669"/>
    <property type="project" value="InterPro"/>
</dbReference>
<dbReference type="InterPro" id="IPR002156">
    <property type="entry name" value="RNaseH_domain"/>
</dbReference>
<name>A0A834W609_9FABA</name>
<feature type="domain" description="Reverse transcriptase zinc-binding" evidence="2">
    <location>
        <begin position="66"/>
        <end position="157"/>
    </location>
</feature>
<dbReference type="Proteomes" id="UP000634136">
    <property type="component" value="Unassembled WGS sequence"/>
</dbReference>
<dbReference type="CDD" id="cd06222">
    <property type="entry name" value="RNase_H_like"/>
    <property type="match status" value="1"/>
</dbReference>
<dbReference type="PANTHER" id="PTHR47074:SF48">
    <property type="entry name" value="POLYNUCLEOTIDYL TRANSFERASE, RIBONUCLEASE H-LIKE SUPERFAMILY PROTEIN"/>
    <property type="match status" value="1"/>
</dbReference>
<dbReference type="EMBL" id="JAAIUW010000011">
    <property type="protein sequence ID" value="KAF7810637.1"/>
    <property type="molecule type" value="Genomic_DNA"/>
</dbReference>
<dbReference type="SUPFAM" id="SSF53098">
    <property type="entry name" value="Ribonuclease H-like"/>
    <property type="match status" value="1"/>
</dbReference>
<reference evidence="3" key="1">
    <citation type="submission" date="2020-09" db="EMBL/GenBank/DDBJ databases">
        <title>Genome-Enabled Discovery of Anthraquinone Biosynthesis in Senna tora.</title>
        <authorList>
            <person name="Kang S.-H."/>
            <person name="Pandey R.P."/>
            <person name="Lee C.-M."/>
            <person name="Sim J.-S."/>
            <person name="Jeong J.-T."/>
            <person name="Choi B.-S."/>
            <person name="Jung M."/>
            <person name="Ginzburg D."/>
            <person name="Zhao K."/>
            <person name="Won S.Y."/>
            <person name="Oh T.-J."/>
            <person name="Yu Y."/>
            <person name="Kim N.-H."/>
            <person name="Lee O.R."/>
            <person name="Lee T.-H."/>
            <person name="Bashyal P."/>
            <person name="Kim T.-S."/>
            <person name="Lee W.-H."/>
            <person name="Kawkins C."/>
            <person name="Kim C.-K."/>
            <person name="Kim J.S."/>
            <person name="Ahn B.O."/>
            <person name="Rhee S.Y."/>
            <person name="Sohng J.K."/>
        </authorList>
    </citation>
    <scope>NUCLEOTIDE SEQUENCE</scope>
    <source>
        <tissue evidence="3">Leaf</tissue>
    </source>
</reference>
<organism evidence="3 4">
    <name type="scientific">Senna tora</name>
    <dbReference type="NCBI Taxonomy" id="362788"/>
    <lineage>
        <taxon>Eukaryota</taxon>
        <taxon>Viridiplantae</taxon>
        <taxon>Streptophyta</taxon>
        <taxon>Embryophyta</taxon>
        <taxon>Tracheophyta</taxon>
        <taxon>Spermatophyta</taxon>
        <taxon>Magnoliopsida</taxon>
        <taxon>eudicotyledons</taxon>
        <taxon>Gunneridae</taxon>
        <taxon>Pentapetalae</taxon>
        <taxon>rosids</taxon>
        <taxon>fabids</taxon>
        <taxon>Fabales</taxon>
        <taxon>Fabaceae</taxon>
        <taxon>Caesalpinioideae</taxon>
        <taxon>Cassia clade</taxon>
        <taxon>Senna</taxon>
    </lineage>
</organism>
<dbReference type="InterPro" id="IPR026960">
    <property type="entry name" value="RVT-Znf"/>
</dbReference>
<keyword evidence="4" id="KW-1185">Reference proteome</keyword>
<dbReference type="InterPro" id="IPR044730">
    <property type="entry name" value="RNase_H-like_dom_plant"/>
</dbReference>
<evidence type="ECO:0000259" key="2">
    <source>
        <dbReference type="Pfam" id="PF13966"/>
    </source>
</evidence>
<evidence type="ECO:0000313" key="4">
    <source>
        <dbReference type="Proteomes" id="UP000634136"/>
    </source>
</evidence>
<dbReference type="InterPro" id="IPR036397">
    <property type="entry name" value="RNaseH_sf"/>
</dbReference>
<dbReference type="PANTHER" id="PTHR47074">
    <property type="entry name" value="BNAC02G40300D PROTEIN"/>
    <property type="match status" value="1"/>
</dbReference>
<evidence type="ECO:0000313" key="3">
    <source>
        <dbReference type="EMBL" id="KAF7810637.1"/>
    </source>
</evidence>
<dbReference type="InterPro" id="IPR012337">
    <property type="entry name" value="RNaseH-like_sf"/>
</dbReference>
<dbReference type="InterPro" id="IPR052929">
    <property type="entry name" value="RNase_H-like_EbsB-rel"/>
</dbReference>
<dbReference type="GO" id="GO:0004523">
    <property type="term" value="F:RNA-DNA hybrid ribonuclease activity"/>
    <property type="evidence" value="ECO:0007669"/>
    <property type="project" value="InterPro"/>
</dbReference>
<comment type="caution">
    <text evidence="3">The sequence shown here is derived from an EMBL/GenBank/DDBJ whole genome shotgun (WGS) entry which is preliminary data.</text>
</comment>
<dbReference type="Gene3D" id="3.30.420.10">
    <property type="entry name" value="Ribonuclease H-like superfamily/Ribonuclease H"/>
    <property type="match status" value="1"/>
</dbReference>
<dbReference type="Pfam" id="PF13456">
    <property type="entry name" value="RVT_3"/>
    <property type="match status" value="1"/>
</dbReference>
<dbReference type="AlphaFoldDB" id="A0A834W609"/>
<feature type="domain" description="RNase H type-1" evidence="1">
    <location>
        <begin position="260"/>
        <end position="348"/>
    </location>
</feature>
<proteinExistence type="predicted"/>
<evidence type="ECO:0000259" key="1">
    <source>
        <dbReference type="Pfam" id="PF13456"/>
    </source>
</evidence>
<sequence>MMQSRPCGFDVFSNVSVLLDETGKWRMDLLNQNFTEAEAAAIKKLPHNTRRGGDRWAWSLTSHGGFSVKTAYHVIHSSNPRLSFDEEHSQLWKKIWRMKTLPSTKHFVWRVAKDILPTGEALKRRGVDIDRMCGMCGEEAETGIHAIIGCSSVHPFWSISGLTLVTEIDAEVGFKEWLIMAMAQWGSKDLELFAIAAQKVWERRNKARFREGIGDISGLWERTMGVWHELNGDTRPRDEQWDKDECARWQPPSWRFLKLNVDASYKEGSTNRTGCIIRDYTGRCLAAQTKRYVMDTTVDIMEALAVFDGLEMATRMSISDIIVEGDSLRVFNLLNGKGTDNTRDANKVAHILAHDHVDFLDDISSSLVWLEDYPPLICNALRSDLLI</sequence>
<accession>A0A834W609</accession>
<dbReference type="Pfam" id="PF13966">
    <property type="entry name" value="zf-RVT"/>
    <property type="match status" value="1"/>
</dbReference>
<protein>
    <submittedName>
        <fullName evidence="3">Ribonuclease H</fullName>
    </submittedName>
</protein>
<dbReference type="OrthoDB" id="1430869at2759"/>
<gene>
    <name evidence="3" type="ORF">G2W53_037380</name>
</gene>